<sequence length="390" mass="43757">MIDFYFWNYTRVVFGLEAEKELESHLELLGDKVLLHYGGGSIKQIGLYDTVIKTLKKAGVSFVELGGVKPNPRLSLVYEGIELCRKEGVTGILAVGGGSVIDSAKAIAAGVPYDGDVWDFYTTDKNPDKALPIGVMLTLPAAGSETSTGSVITKEEGELKRDTGSPILRPQFAILNPKWTLSLPWYQTACGISDMFAHIMERYFTTVEHVELTDRMAEGAMKTIIHQAYRLKENPDNLDARSEIMWAGTVAHNDILHTGRIGDWATHMIEHELSGIYDIAHGAGLSIVFPAWQKYMLDKHPQKIAQFAHRVFDIDYYQDDIKETARMGIKRLEEFYRDMELPVRLKDAGIGTDRIREMAKKATRDDKIKLGNFHKLDSKAIEEILHLAAE</sequence>
<dbReference type="EC" id="1.1.1.-" evidence="4"/>
<gene>
    <name evidence="4" type="ORF">WKV44_06135</name>
</gene>
<dbReference type="PROSITE" id="PS00060">
    <property type="entry name" value="ADH_IRON_2"/>
    <property type="match status" value="1"/>
</dbReference>
<dbReference type="Proteomes" id="UP001466331">
    <property type="component" value="Unassembled WGS sequence"/>
</dbReference>
<dbReference type="Pfam" id="PF00465">
    <property type="entry name" value="Fe-ADH"/>
    <property type="match status" value="1"/>
</dbReference>
<dbReference type="SUPFAM" id="SSF56796">
    <property type="entry name" value="Dehydroquinate synthase-like"/>
    <property type="match status" value="1"/>
</dbReference>
<feature type="domain" description="Fe-containing alcohol dehydrogenase-like C-terminal" evidence="3">
    <location>
        <begin position="190"/>
        <end position="387"/>
    </location>
</feature>
<dbReference type="Gene3D" id="3.40.50.1970">
    <property type="match status" value="1"/>
</dbReference>
<evidence type="ECO:0000259" key="3">
    <source>
        <dbReference type="Pfam" id="PF25137"/>
    </source>
</evidence>
<organism evidence="4 5">
    <name type="scientific">Rarispira pelagica</name>
    <dbReference type="NCBI Taxonomy" id="3141764"/>
    <lineage>
        <taxon>Bacteria</taxon>
        <taxon>Pseudomonadati</taxon>
        <taxon>Spirochaetota</taxon>
        <taxon>Spirochaetia</taxon>
        <taxon>Winmispirales</taxon>
        <taxon>Winmispiraceae</taxon>
        <taxon>Rarispira</taxon>
    </lineage>
</organism>
<evidence type="ECO:0000313" key="4">
    <source>
        <dbReference type="EMBL" id="MEM5948115.1"/>
    </source>
</evidence>
<dbReference type="InterPro" id="IPR044731">
    <property type="entry name" value="BDH-like"/>
</dbReference>
<evidence type="ECO:0000259" key="2">
    <source>
        <dbReference type="Pfam" id="PF00465"/>
    </source>
</evidence>
<evidence type="ECO:0000256" key="1">
    <source>
        <dbReference type="ARBA" id="ARBA00023002"/>
    </source>
</evidence>
<dbReference type="Pfam" id="PF25137">
    <property type="entry name" value="ADH_Fe_C"/>
    <property type="match status" value="1"/>
</dbReference>
<name>A0ABU9UDT8_9SPIR</name>
<dbReference type="EMBL" id="JBCHKQ010000002">
    <property type="protein sequence ID" value="MEM5948115.1"/>
    <property type="molecule type" value="Genomic_DNA"/>
</dbReference>
<keyword evidence="1 4" id="KW-0560">Oxidoreductase</keyword>
<dbReference type="RefSeq" id="WP_420069561.1">
    <property type="nucleotide sequence ID" value="NZ_JBCHKQ010000002.1"/>
</dbReference>
<dbReference type="GO" id="GO:0016491">
    <property type="term" value="F:oxidoreductase activity"/>
    <property type="evidence" value="ECO:0007669"/>
    <property type="project" value="UniProtKB-KW"/>
</dbReference>
<dbReference type="InterPro" id="IPR018211">
    <property type="entry name" value="ADH_Fe_CS"/>
</dbReference>
<evidence type="ECO:0000313" key="5">
    <source>
        <dbReference type="Proteomes" id="UP001466331"/>
    </source>
</evidence>
<dbReference type="PANTHER" id="PTHR43633">
    <property type="entry name" value="ALCOHOL DEHYDROGENASE YQHD"/>
    <property type="match status" value="1"/>
</dbReference>
<dbReference type="PANTHER" id="PTHR43633:SF1">
    <property type="entry name" value="ALCOHOL DEHYDROGENASE YQHD"/>
    <property type="match status" value="1"/>
</dbReference>
<dbReference type="InterPro" id="IPR056798">
    <property type="entry name" value="ADH_Fe_C"/>
</dbReference>
<dbReference type="CDD" id="cd08187">
    <property type="entry name" value="BDH"/>
    <property type="match status" value="1"/>
</dbReference>
<dbReference type="Gene3D" id="1.20.1090.10">
    <property type="entry name" value="Dehydroquinate synthase-like - alpha domain"/>
    <property type="match status" value="1"/>
</dbReference>
<comment type="caution">
    <text evidence="4">The sequence shown here is derived from an EMBL/GenBank/DDBJ whole genome shotgun (WGS) entry which is preliminary data.</text>
</comment>
<protein>
    <submittedName>
        <fullName evidence="4">Iron-containing alcohol dehydrogenase</fullName>
        <ecNumber evidence="4">1.1.1.-</ecNumber>
    </submittedName>
</protein>
<keyword evidence="5" id="KW-1185">Reference proteome</keyword>
<proteinExistence type="predicted"/>
<feature type="domain" description="Alcohol dehydrogenase iron-type/glycerol dehydrogenase GldA" evidence="2">
    <location>
        <begin position="10"/>
        <end position="177"/>
    </location>
</feature>
<dbReference type="InterPro" id="IPR001670">
    <property type="entry name" value="ADH_Fe/GldA"/>
</dbReference>
<accession>A0ABU9UDT8</accession>
<reference evidence="4 5" key="1">
    <citation type="submission" date="2024-03" db="EMBL/GenBank/DDBJ databases">
        <title>Ignisphaera cupida sp. nov., a hyperthermophilic hydrolytic archaeon from a hot spring of Kamchatka, and proposal of Ignisphaeraceae fam. nov.</title>
        <authorList>
            <person name="Podosokorskaya O.A."/>
            <person name="Elcheninov A.G."/>
            <person name="Maltseva A.I."/>
            <person name="Zayulina K.S."/>
            <person name="Novikov A."/>
            <person name="Merkel A.Y."/>
        </authorList>
    </citation>
    <scope>NUCLEOTIDE SEQUENCE [LARGE SCALE GENOMIC DNA]</scope>
    <source>
        <strain evidence="4 5">38H-sp</strain>
    </source>
</reference>